<comment type="similarity">
    <text evidence="1">Belongs to the glycosyltransferase 2 family.</text>
</comment>
<accession>A0A841EQR8</accession>
<dbReference type="GO" id="GO:0016757">
    <property type="term" value="F:glycosyltransferase activity"/>
    <property type="evidence" value="ECO:0007669"/>
    <property type="project" value="UniProtKB-KW"/>
</dbReference>
<name>A0A841EQR8_9BACT</name>
<dbReference type="Gene3D" id="3.90.550.10">
    <property type="entry name" value="Spore Coat Polysaccharide Biosynthesis Protein SpsA, Chain A"/>
    <property type="match status" value="1"/>
</dbReference>
<protein>
    <submittedName>
        <fullName evidence="4">Rhamnosyltransferase</fullName>
        <ecNumber evidence="4">2.4.1.-</ecNumber>
    </submittedName>
</protein>
<evidence type="ECO:0000256" key="3">
    <source>
        <dbReference type="ARBA" id="ARBA00022679"/>
    </source>
</evidence>
<keyword evidence="5" id="KW-1185">Reference proteome</keyword>
<dbReference type="PANTHER" id="PTHR43179:SF12">
    <property type="entry name" value="GALACTOFURANOSYLTRANSFERASE GLFT2"/>
    <property type="match status" value="1"/>
</dbReference>
<dbReference type="EMBL" id="JACHKT010000052">
    <property type="protein sequence ID" value="MBB6005615.1"/>
    <property type="molecule type" value="Genomic_DNA"/>
</dbReference>
<dbReference type="SUPFAM" id="SSF53448">
    <property type="entry name" value="Nucleotide-diphospho-sugar transferases"/>
    <property type="match status" value="1"/>
</dbReference>
<organism evidence="4 5">
    <name type="scientific">Arcicella rosea</name>
    <dbReference type="NCBI Taxonomy" id="502909"/>
    <lineage>
        <taxon>Bacteria</taxon>
        <taxon>Pseudomonadati</taxon>
        <taxon>Bacteroidota</taxon>
        <taxon>Cytophagia</taxon>
        <taxon>Cytophagales</taxon>
        <taxon>Flectobacillaceae</taxon>
        <taxon>Arcicella</taxon>
    </lineage>
</organism>
<dbReference type="InterPro" id="IPR029044">
    <property type="entry name" value="Nucleotide-diphossugar_trans"/>
</dbReference>
<dbReference type="CDD" id="cd02526">
    <property type="entry name" value="GT2_RfbF_like"/>
    <property type="match status" value="1"/>
</dbReference>
<sequence>MKIAAVVILYHPTVKTLENIKTYASVLDQVYAFDNTEEGSVIKNSLMEIPNISYFNDKHNAGIAKRLNTAAQIAINDGFDWLLMMDQDSSFNYSTFNLYRDNISNYPDKNQVAIFGPNFSREQQNSFETIIPEEVSALITSGSILNLSAYQQIGMFDEALFIDGVDTEYCLRAQNSGFKIVQLFNIFLKHELGESVRRASIKTLYLVKKTKAIHSPIRCYYIYRNNLYLQDKYKYFDKTVMKYIHKGAIADIKRSILYGREFRNIAKYIVEARRDFKQKKMGKYHPLAN</sequence>
<dbReference type="RefSeq" id="WP_184137592.1">
    <property type="nucleotide sequence ID" value="NZ_JACHKT010000052.1"/>
</dbReference>
<evidence type="ECO:0000256" key="2">
    <source>
        <dbReference type="ARBA" id="ARBA00022676"/>
    </source>
</evidence>
<dbReference type="EC" id="2.4.1.-" evidence="4"/>
<evidence type="ECO:0000313" key="4">
    <source>
        <dbReference type="EMBL" id="MBB6005615.1"/>
    </source>
</evidence>
<dbReference type="AlphaFoldDB" id="A0A841EQR8"/>
<evidence type="ECO:0000256" key="1">
    <source>
        <dbReference type="ARBA" id="ARBA00006739"/>
    </source>
</evidence>
<dbReference type="PANTHER" id="PTHR43179">
    <property type="entry name" value="RHAMNOSYLTRANSFERASE WBBL"/>
    <property type="match status" value="1"/>
</dbReference>
<proteinExistence type="inferred from homology"/>
<keyword evidence="3 4" id="KW-0808">Transferase</keyword>
<evidence type="ECO:0000313" key="5">
    <source>
        <dbReference type="Proteomes" id="UP000524404"/>
    </source>
</evidence>
<gene>
    <name evidence="4" type="ORF">HNP25_004289</name>
</gene>
<reference evidence="4 5" key="1">
    <citation type="submission" date="2020-08" db="EMBL/GenBank/DDBJ databases">
        <title>Functional genomics of gut bacteria from endangered species of beetles.</title>
        <authorList>
            <person name="Carlos-Shanley C."/>
        </authorList>
    </citation>
    <scope>NUCLEOTIDE SEQUENCE [LARGE SCALE GENOMIC DNA]</scope>
    <source>
        <strain evidence="4 5">S00070</strain>
    </source>
</reference>
<comment type="caution">
    <text evidence="4">The sequence shown here is derived from an EMBL/GenBank/DDBJ whole genome shotgun (WGS) entry which is preliminary data.</text>
</comment>
<dbReference type="Proteomes" id="UP000524404">
    <property type="component" value="Unassembled WGS sequence"/>
</dbReference>
<keyword evidence="2 4" id="KW-0328">Glycosyltransferase</keyword>